<evidence type="ECO:0000256" key="1">
    <source>
        <dbReference type="SAM" id="MobiDB-lite"/>
    </source>
</evidence>
<evidence type="ECO:0000313" key="2">
    <source>
        <dbReference type="EMBL" id="TNN20632.1"/>
    </source>
</evidence>
<reference evidence="2 3" key="1">
    <citation type="submission" date="2019-03" db="EMBL/GenBank/DDBJ databases">
        <title>An improved genome assembly of the fluke Schistosoma japonicum.</title>
        <authorList>
            <person name="Hu W."/>
            <person name="Luo F."/>
            <person name="Yin M."/>
            <person name="Mo X."/>
            <person name="Sun C."/>
            <person name="Wu Q."/>
            <person name="Zhu B."/>
            <person name="Xiang M."/>
            <person name="Wang J."/>
            <person name="Wang Y."/>
            <person name="Zhang T."/>
            <person name="Xu B."/>
            <person name="Zheng H."/>
            <person name="Feng Z."/>
        </authorList>
    </citation>
    <scope>NUCLEOTIDE SEQUENCE [LARGE SCALE GENOMIC DNA]</scope>
    <source>
        <strain evidence="2">HuSjv2</strain>
        <tissue evidence="2">Worms</tissue>
    </source>
</reference>
<dbReference type="STRING" id="6182.A0A4Z2DWP5"/>
<feature type="compositionally biased region" description="Low complexity" evidence="1">
    <location>
        <begin position="203"/>
        <end position="221"/>
    </location>
</feature>
<dbReference type="OrthoDB" id="6243034at2759"/>
<accession>A0A4Z2DWP5</accession>
<keyword evidence="3" id="KW-1185">Reference proteome</keyword>
<dbReference type="AlphaFoldDB" id="A0A4Z2DWP5"/>
<organism evidence="2 3">
    <name type="scientific">Schistosoma japonicum</name>
    <name type="common">Blood fluke</name>
    <dbReference type="NCBI Taxonomy" id="6182"/>
    <lineage>
        <taxon>Eukaryota</taxon>
        <taxon>Metazoa</taxon>
        <taxon>Spiralia</taxon>
        <taxon>Lophotrochozoa</taxon>
        <taxon>Platyhelminthes</taxon>
        <taxon>Trematoda</taxon>
        <taxon>Digenea</taxon>
        <taxon>Strigeidida</taxon>
        <taxon>Schistosomatoidea</taxon>
        <taxon>Schistosomatidae</taxon>
        <taxon>Schistosoma</taxon>
    </lineage>
</organism>
<dbReference type="EMBL" id="SKCS01000021">
    <property type="protein sequence ID" value="TNN20632.1"/>
    <property type="molecule type" value="Genomic_DNA"/>
</dbReference>
<evidence type="ECO:0000313" key="3">
    <source>
        <dbReference type="Proteomes" id="UP000311919"/>
    </source>
</evidence>
<name>A0A4Z2DWP5_SCHJA</name>
<dbReference type="Proteomes" id="UP000311919">
    <property type="component" value="Unassembled WGS sequence"/>
</dbReference>
<feature type="region of interest" description="Disordered" evidence="1">
    <location>
        <begin position="198"/>
        <end position="222"/>
    </location>
</feature>
<proteinExistence type="predicted"/>
<sequence>MEGLCPECSRFGFSVPLLTVKSASGSINGICSSKRCLYPFSEYSDLQLSLCRDVDDHGSEETQSVRGFLDEIFGMDVKNEKDGKDSSESVNFPHTCTDYVPTSSSVAFNLTPPDICDSSPVDALFQNSYMLPRYLADDMKRIISEDLPFSQHSQFQTTNSLCLSEKFNRSSDSGISISSRSSKLSTLSYSEHVAQRISDQTDTISTSKSVSRSSVPVSKTKSIPHVDQMIKLQEQRMHLR</sequence>
<protein>
    <submittedName>
        <fullName evidence="2">Uncharacterized protein</fullName>
    </submittedName>
</protein>
<comment type="caution">
    <text evidence="2">The sequence shown here is derived from an EMBL/GenBank/DDBJ whole genome shotgun (WGS) entry which is preliminary data.</text>
</comment>
<gene>
    <name evidence="2" type="ORF">EWB00_003381</name>
</gene>